<proteinExistence type="predicted"/>
<evidence type="ECO:0000313" key="4">
    <source>
        <dbReference type="EMBL" id="PAY24077.1"/>
    </source>
</evidence>
<accession>A0A2A2WSB3</accession>
<keyword evidence="1 2" id="KW-0238">DNA-binding</keyword>
<dbReference type="GO" id="GO:0000976">
    <property type="term" value="F:transcription cis-regulatory region binding"/>
    <property type="evidence" value="ECO:0007669"/>
    <property type="project" value="TreeGrafter"/>
</dbReference>
<dbReference type="PANTHER" id="PTHR30055">
    <property type="entry name" value="HTH-TYPE TRANSCRIPTIONAL REGULATOR RUTR"/>
    <property type="match status" value="1"/>
</dbReference>
<evidence type="ECO:0000256" key="2">
    <source>
        <dbReference type="PROSITE-ProRule" id="PRU00335"/>
    </source>
</evidence>
<dbReference type="EMBL" id="NTGA01000009">
    <property type="protein sequence ID" value="PAY24077.1"/>
    <property type="molecule type" value="Genomic_DNA"/>
</dbReference>
<dbReference type="SUPFAM" id="SSF46689">
    <property type="entry name" value="Homeodomain-like"/>
    <property type="match status" value="1"/>
</dbReference>
<evidence type="ECO:0000256" key="1">
    <source>
        <dbReference type="ARBA" id="ARBA00023125"/>
    </source>
</evidence>
<dbReference type="InterPro" id="IPR009057">
    <property type="entry name" value="Homeodomain-like_sf"/>
</dbReference>
<dbReference type="RefSeq" id="WP_043566441.1">
    <property type="nucleotide sequence ID" value="NZ_NTGA01000009.1"/>
</dbReference>
<dbReference type="InterPro" id="IPR001647">
    <property type="entry name" value="HTH_TetR"/>
</dbReference>
<dbReference type="Pfam" id="PF00440">
    <property type="entry name" value="TetR_N"/>
    <property type="match status" value="1"/>
</dbReference>
<comment type="caution">
    <text evidence="4">The sequence shown here is derived from an EMBL/GenBank/DDBJ whole genome shotgun (WGS) entry which is preliminary data.</text>
</comment>
<dbReference type="SUPFAM" id="SSF48498">
    <property type="entry name" value="Tetracyclin repressor-like, C-terminal domain"/>
    <property type="match status" value="1"/>
</dbReference>
<dbReference type="AlphaFoldDB" id="A0A2A2WSB3"/>
<sequence length="250" mass="27074">MSVVRRVSSAPSQVQRRVRDARSTRWDEHRVAVRAQLVDAAIRTIERYGASVSMDDIAAEAGVSKPKLYRYFGDKAGLNGAVAAKLGALMWESAQVTILAEQDHAPVDDLVRSAVQSYVALVGQYPAVVRYLMANHLFQYSGSGNGGVADQLRSVMEVVADRFTESLQRVHANTSVIPLAVASILGFGLSATQWWIDSGREQGVDDKFFTAHLSETTWGIINGAAATVDVAFSRGLPFSDPGFASRLEAD</sequence>
<dbReference type="OrthoDB" id="4542604at2"/>
<dbReference type="PANTHER" id="PTHR30055:SF160">
    <property type="entry name" value="TRANSCRIPTIONAL REGULATORY PROTEIN (PROBABLY ASNC-FAMILY)-RELATED"/>
    <property type="match status" value="1"/>
</dbReference>
<organism evidence="4 5">
    <name type="scientific">Dietzia natronolimnaea</name>
    <dbReference type="NCBI Taxonomy" id="161920"/>
    <lineage>
        <taxon>Bacteria</taxon>
        <taxon>Bacillati</taxon>
        <taxon>Actinomycetota</taxon>
        <taxon>Actinomycetes</taxon>
        <taxon>Mycobacteriales</taxon>
        <taxon>Dietziaceae</taxon>
        <taxon>Dietzia</taxon>
    </lineage>
</organism>
<feature type="domain" description="HTH tetR-type" evidence="3">
    <location>
        <begin position="31"/>
        <end position="90"/>
    </location>
</feature>
<dbReference type="InterPro" id="IPR050109">
    <property type="entry name" value="HTH-type_TetR-like_transc_reg"/>
</dbReference>
<name>A0A2A2WSB3_9ACTN</name>
<dbReference type="GO" id="GO:0003700">
    <property type="term" value="F:DNA-binding transcription factor activity"/>
    <property type="evidence" value="ECO:0007669"/>
    <property type="project" value="TreeGrafter"/>
</dbReference>
<dbReference type="Gene3D" id="1.10.357.10">
    <property type="entry name" value="Tetracycline Repressor, domain 2"/>
    <property type="match status" value="1"/>
</dbReference>
<gene>
    <name evidence="4" type="ORF">CEY15_04870</name>
</gene>
<keyword evidence="5" id="KW-1185">Reference proteome</keyword>
<dbReference type="Proteomes" id="UP000218810">
    <property type="component" value="Unassembled WGS sequence"/>
</dbReference>
<evidence type="ECO:0000313" key="5">
    <source>
        <dbReference type="Proteomes" id="UP000218810"/>
    </source>
</evidence>
<protein>
    <submittedName>
        <fullName evidence="4">TetR/AcrR family transcriptional regulator</fullName>
    </submittedName>
</protein>
<dbReference type="InterPro" id="IPR036271">
    <property type="entry name" value="Tet_transcr_reg_TetR-rel_C_sf"/>
</dbReference>
<evidence type="ECO:0000259" key="3">
    <source>
        <dbReference type="PROSITE" id="PS50977"/>
    </source>
</evidence>
<dbReference type="PROSITE" id="PS50977">
    <property type="entry name" value="HTH_TETR_2"/>
    <property type="match status" value="1"/>
</dbReference>
<dbReference type="PRINTS" id="PR00455">
    <property type="entry name" value="HTHTETR"/>
</dbReference>
<feature type="DNA-binding region" description="H-T-H motif" evidence="2">
    <location>
        <begin position="53"/>
        <end position="72"/>
    </location>
</feature>
<reference evidence="5" key="1">
    <citation type="submission" date="2017-09" db="EMBL/GenBank/DDBJ databases">
        <authorList>
            <person name="Zhang Y."/>
            <person name="Huang X."/>
            <person name="Liu J."/>
            <person name="Lu L."/>
            <person name="Peng K."/>
        </authorList>
    </citation>
    <scope>NUCLEOTIDE SEQUENCE [LARGE SCALE GENOMIC DNA]</scope>
    <source>
        <strain evidence="5">S-XJ-1</strain>
    </source>
</reference>